<gene>
    <name evidence="2" type="ORF">BCR33DRAFT_853749</name>
</gene>
<dbReference type="AlphaFoldDB" id="A0A1Y2BVR4"/>
<feature type="compositionally biased region" description="Low complexity" evidence="1">
    <location>
        <begin position="38"/>
        <end position="60"/>
    </location>
</feature>
<sequence>MSVSIRTLVACVIVLQLFLLFSATFNSLWISDREAASSTAPSSTSSTSNNTFQNSNQPDQTDTDLDADYDTLLNNAVKRCFDSQPRPCPFDYKWAPLPHSLFQTRKRNDSSGHWLPVPQTSSVNPPQNQPRKLNVLYYTTHSNLLTVMDRFFYDEIDAAITHPHLNVFLWGPHFPGWNDPDSVGEETGLSETVELKLKRVFPEVVFDIVYMMDWNYGSRLPREAVLVMTLGDCHNTTICVNQMDTYEDVIGLRYAGEIMDLFRPDQWVASNQRKIAEKKAKGNVTAYNYLKNREMPFFFHHTDCAPESVFYPSARKTPNETWADSRPYNAQLFGFVWDGLYPLRHTIREGIHHKKIGHGAITYTHPGYDYTLPNTTALPPGHYDPFDPRTKPVRDQRSAYATALRQTKICMFDSSTLQKAIRKFHESFMSGCVVAANLPIEMEDIFRDVVIPLRLDMTAEEVDRLIEVAGRVVSGERGYWFPFGYSATCRKYPWGDSAMWCP</sequence>
<protein>
    <submittedName>
        <fullName evidence="2">Uncharacterized protein</fullName>
    </submittedName>
</protein>
<evidence type="ECO:0000313" key="3">
    <source>
        <dbReference type="Proteomes" id="UP000193642"/>
    </source>
</evidence>
<comment type="caution">
    <text evidence="2">The sequence shown here is derived from an EMBL/GenBank/DDBJ whole genome shotgun (WGS) entry which is preliminary data.</text>
</comment>
<feature type="region of interest" description="Disordered" evidence="1">
    <location>
        <begin position="38"/>
        <end position="66"/>
    </location>
</feature>
<proteinExistence type="predicted"/>
<evidence type="ECO:0000313" key="2">
    <source>
        <dbReference type="EMBL" id="ORY38764.1"/>
    </source>
</evidence>
<dbReference type="EMBL" id="MCGO01000042">
    <property type="protein sequence ID" value="ORY38764.1"/>
    <property type="molecule type" value="Genomic_DNA"/>
</dbReference>
<keyword evidence="3" id="KW-1185">Reference proteome</keyword>
<accession>A0A1Y2BVR4</accession>
<evidence type="ECO:0000256" key="1">
    <source>
        <dbReference type="SAM" id="MobiDB-lite"/>
    </source>
</evidence>
<dbReference type="Proteomes" id="UP000193642">
    <property type="component" value="Unassembled WGS sequence"/>
</dbReference>
<reference evidence="2 3" key="1">
    <citation type="submission" date="2016-07" db="EMBL/GenBank/DDBJ databases">
        <title>Pervasive Adenine N6-methylation of Active Genes in Fungi.</title>
        <authorList>
            <consortium name="DOE Joint Genome Institute"/>
            <person name="Mondo S.J."/>
            <person name="Dannebaum R.O."/>
            <person name="Kuo R.C."/>
            <person name="Labutti K."/>
            <person name="Haridas S."/>
            <person name="Kuo A."/>
            <person name="Salamov A."/>
            <person name="Ahrendt S.R."/>
            <person name="Lipzen A."/>
            <person name="Sullivan W."/>
            <person name="Andreopoulos W.B."/>
            <person name="Clum A."/>
            <person name="Lindquist E."/>
            <person name="Daum C."/>
            <person name="Ramamoorthy G.K."/>
            <person name="Gryganskyi A."/>
            <person name="Culley D."/>
            <person name="Magnuson J.K."/>
            <person name="James T.Y."/>
            <person name="O'Malley M.A."/>
            <person name="Stajich J.E."/>
            <person name="Spatafora J.W."/>
            <person name="Visel A."/>
            <person name="Grigoriev I.V."/>
        </authorList>
    </citation>
    <scope>NUCLEOTIDE SEQUENCE [LARGE SCALE GENOMIC DNA]</scope>
    <source>
        <strain evidence="2 3">JEL800</strain>
    </source>
</reference>
<name>A0A1Y2BVR4_9FUNG</name>
<dbReference type="OrthoDB" id="10359519at2759"/>
<organism evidence="2 3">
    <name type="scientific">Rhizoclosmatium globosum</name>
    <dbReference type="NCBI Taxonomy" id="329046"/>
    <lineage>
        <taxon>Eukaryota</taxon>
        <taxon>Fungi</taxon>
        <taxon>Fungi incertae sedis</taxon>
        <taxon>Chytridiomycota</taxon>
        <taxon>Chytridiomycota incertae sedis</taxon>
        <taxon>Chytridiomycetes</taxon>
        <taxon>Chytridiales</taxon>
        <taxon>Chytriomycetaceae</taxon>
        <taxon>Rhizoclosmatium</taxon>
    </lineage>
</organism>